<dbReference type="OrthoDB" id="5316272at2759"/>
<name>U4LB36_PYROM</name>
<proteinExistence type="predicted"/>
<keyword evidence="2" id="KW-1185">Reference proteome</keyword>
<accession>U4LB36</accession>
<reference evidence="1 2" key="1">
    <citation type="journal article" date="2013" name="PLoS Genet.">
        <title>The genome and development-dependent transcriptomes of Pyronema confluens: a window into fungal evolution.</title>
        <authorList>
            <person name="Traeger S."/>
            <person name="Altegoer F."/>
            <person name="Freitag M."/>
            <person name="Gabaldon T."/>
            <person name="Kempken F."/>
            <person name="Kumar A."/>
            <person name="Marcet-Houben M."/>
            <person name="Poggeler S."/>
            <person name="Stajich J.E."/>
            <person name="Nowrousian M."/>
        </authorList>
    </citation>
    <scope>NUCLEOTIDE SEQUENCE [LARGE SCALE GENOMIC DNA]</scope>
    <source>
        <strain evidence="2">CBS 100304</strain>
        <tissue evidence="1">Vegetative mycelium</tissue>
    </source>
</reference>
<evidence type="ECO:0000313" key="1">
    <source>
        <dbReference type="EMBL" id="CCX16379.1"/>
    </source>
</evidence>
<sequence length="272" mass="30059">MFARALRLRKAPPLPRPSARRCLTAAATDFPPASKPRGLLKLFTLSSVGVIGTGAGYSYYQQQTSDLTFSKSTSSSSSKHVSSDAELLSLLRTSFLHGGPEEFDALCELHPDEMDQIISEFVYTASQLEQLGRLHEADALEPYYDRFYDKAGPLITAAQRIFDAIVVFEKEVLAMGGSTEEVERALKAMEAVTLSGIIDGVRKPTLVRDAIVAMEDAARYLQELKTDAAKGKGGSWWGKDSRIVKLEQNLKLWRERMDKELPKPSGDIRDGD</sequence>
<protein>
    <submittedName>
        <fullName evidence="1">Uncharacterized protein</fullName>
    </submittedName>
</protein>
<dbReference type="EMBL" id="HF936391">
    <property type="protein sequence ID" value="CCX16379.1"/>
    <property type="molecule type" value="Genomic_DNA"/>
</dbReference>
<dbReference type="Proteomes" id="UP000018144">
    <property type="component" value="Unassembled WGS sequence"/>
</dbReference>
<gene>
    <name evidence="1" type="ORF">PCON_02984</name>
</gene>
<dbReference type="AlphaFoldDB" id="U4LB36"/>
<evidence type="ECO:0000313" key="2">
    <source>
        <dbReference type="Proteomes" id="UP000018144"/>
    </source>
</evidence>
<organism evidence="1 2">
    <name type="scientific">Pyronema omphalodes (strain CBS 100304)</name>
    <name type="common">Pyronema confluens</name>
    <dbReference type="NCBI Taxonomy" id="1076935"/>
    <lineage>
        <taxon>Eukaryota</taxon>
        <taxon>Fungi</taxon>
        <taxon>Dikarya</taxon>
        <taxon>Ascomycota</taxon>
        <taxon>Pezizomycotina</taxon>
        <taxon>Pezizomycetes</taxon>
        <taxon>Pezizales</taxon>
        <taxon>Pyronemataceae</taxon>
        <taxon>Pyronema</taxon>
    </lineage>
</organism>